<feature type="transmembrane region" description="Helical" evidence="1">
    <location>
        <begin position="147"/>
        <end position="167"/>
    </location>
</feature>
<dbReference type="InterPro" id="IPR021834">
    <property type="entry name" value="DUF3426"/>
</dbReference>
<sequence>MSLITACPACHTQFEVDDAQLLAYAGKVRCGECSHVFDARASIVQAEEGLQAEMLRAEEPEQPAITENDAQAFSVVTELPVAPIDPLEPDFRIADAIPDIRPDAPVPAISWNLPAEEGPEVTIPDFLRNVSVTDDRPSLPEKTARPWLFSALSVVLLLTLLFQYLYFMRVNLAANYPATKPLLQSLCKLAHCEVALPHDIAQLTIDDADIQEHRERENVLVFSSVLINHGDVPQAYPDIELTLTNMADEPVLRKILKPTEYLTAAVSVDQGLAAQQEQPVKATLGVEDKAVTGFRVAIAY</sequence>
<evidence type="ECO:0000313" key="4">
    <source>
        <dbReference type="Proteomes" id="UP000198629"/>
    </source>
</evidence>
<evidence type="ECO:0000259" key="2">
    <source>
        <dbReference type="Pfam" id="PF13719"/>
    </source>
</evidence>
<dbReference type="EMBL" id="FNFX01000004">
    <property type="protein sequence ID" value="SDK74472.1"/>
    <property type="molecule type" value="Genomic_DNA"/>
</dbReference>
<dbReference type="RefSeq" id="WP_091472314.1">
    <property type="nucleotide sequence ID" value="NZ_FNFX01000004.1"/>
</dbReference>
<dbReference type="Proteomes" id="UP000198629">
    <property type="component" value="Unassembled WGS sequence"/>
</dbReference>
<keyword evidence="4" id="KW-1185">Reference proteome</keyword>
<dbReference type="Pfam" id="PF13719">
    <property type="entry name" value="Zn_ribbon_5"/>
    <property type="match status" value="1"/>
</dbReference>
<gene>
    <name evidence="3" type="ORF">SAMN05192566_2342</name>
</gene>
<feature type="domain" description="Zinc finger/thioredoxin putative" evidence="2">
    <location>
        <begin position="3"/>
        <end position="39"/>
    </location>
</feature>
<protein>
    <submittedName>
        <fullName evidence="3">MJ0042 family finger-like domain-containing protein</fullName>
    </submittedName>
</protein>
<evidence type="ECO:0000313" key="3">
    <source>
        <dbReference type="EMBL" id="SDK74472.1"/>
    </source>
</evidence>
<keyword evidence="1" id="KW-0472">Membrane</keyword>
<dbReference type="AlphaFoldDB" id="A0A1G9EE97"/>
<keyword evidence="1" id="KW-1133">Transmembrane helix</keyword>
<dbReference type="InterPro" id="IPR011723">
    <property type="entry name" value="Znf/thioredoxin_put"/>
</dbReference>
<dbReference type="NCBIfam" id="TIGR02098">
    <property type="entry name" value="MJ0042_CXXC"/>
    <property type="match status" value="1"/>
</dbReference>
<reference evidence="4" key="1">
    <citation type="submission" date="2016-10" db="EMBL/GenBank/DDBJ databases">
        <authorList>
            <person name="Varghese N."/>
            <person name="Submissions S."/>
        </authorList>
    </citation>
    <scope>NUCLEOTIDE SEQUENCE [LARGE SCALE GENOMIC DNA]</scope>
    <source>
        <strain evidence="4">CBMB127</strain>
    </source>
</reference>
<name>A0A1G9EE97_9PROT</name>
<keyword evidence="1" id="KW-0812">Transmembrane</keyword>
<evidence type="ECO:0000256" key="1">
    <source>
        <dbReference type="SAM" id="Phobius"/>
    </source>
</evidence>
<dbReference type="Pfam" id="PF11906">
    <property type="entry name" value="DUF3426"/>
    <property type="match status" value="1"/>
</dbReference>
<proteinExistence type="predicted"/>
<dbReference type="STRING" id="492660.SAMN05192566_2342"/>
<dbReference type="OrthoDB" id="5294582at2"/>
<organism evidence="3 4">
    <name type="scientific">Methylophilus rhizosphaerae</name>
    <dbReference type="NCBI Taxonomy" id="492660"/>
    <lineage>
        <taxon>Bacteria</taxon>
        <taxon>Pseudomonadati</taxon>
        <taxon>Pseudomonadota</taxon>
        <taxon>Betaproteobacteria</taxon>
        <taxon>Nitrosomonadales</taxon>
        <taxon>Methylophilaceae</taxon>
        <taxon>Methylophilus</taxon>
    </lineage>
</organism>
<accession>A0A1G9EE97</accession>